<dbReference type="RefSeq" id="WP_004278277.1">
    <property type="nucleotide sequence ID" value="NZ_CP012029.1"/>
</dbReference>
<accession>A0A0E3B5L6</accession>
<keyword evidence="2" id="KW-0614">Plasmid</keyword>
<gene>
    <name evidence="1" type="ORF">LBBP_03010</name>
    <name evidence="2" type="ORF">LBBP_04456</name>
</gene>
<organism evidence="2">
    <name type="scientific">Leptospira borgpetersenii serovar Ballum</name>
    <dbReference type="NCBI Taxonomy" id="280505"/>
    <lineage>
        <taxon>Bacteria</taxon>
        <taxon>Pseudomonadati</taxon>
        <taxon>Spirochaetota</taxon>
        <taxon>Spirochaetia</taxon>
        <taxon>Leptospirales</taxon>
        <taxon>Leptospiraceae</taxon>
        <taxon>Leptospira</taxon>
    </lineage>
</organism>
<geneLocation type="plasmid" evidence="2 3">
    <name>lbp1</name>
</geneLocation>
<name>A0A0E3B5L6_LEPBO</name>
<sequence>MKNQILFILISSLLQGCLTVTEKELPPKIELGNHLPRLEETLVIIEEFWSNVNPELVDQENSSITGENSLQKFRNPLIASYAKRNFASAFAQCRCFQNIVIAFKGIDDLDLLRKKYKNVIRVKLEDYNDNKTIFGTILLTTFTLGLVPTWNSIIKKVEFTVESEKLQHPVTFKYDRRFTLYAHIFLFFGLFNEKSIFGRYAQFYDFFQLASSVIYSQKLIPLDD</sequence>
<keyword evidence="2" id="KW-0449">Lipoprotein</keyword>
<dbReference type="PROSITE" id="PS51257">
    <property type="entry name" value="PROKAR_LIPOPROTEIN"/>
    <property type="match status" value="1"/>
</dbReference>
<dbReference type="EMBL" id="CP012029">
    <property type="protein sequence ID" value="ALO27219.1"/>
    <property type="molecule type" value="Genomic_DNA"/>
</dbReference>
<dbReference type="PATRIC" id="fig|280505.15.peg.2939"/>
<dbReference type="AlphaFoldDB" id="A0A0E3B5L6"/>
<dbReference type="Proteomes" id="UP000058857">
    <property type="component" value="Plasmid lbp1"/>
</dbReference>
<proteinExistence type="predicted"/>
<evidence type="ECO:0000313" key="1">
    <source>
        <dbReference type="EMBL" id="ALO27219.1"/>
    </source>
</evidence>
<dbReference type="Proteomes" id="UP000058857">
    <property type="component" value="Chromosome 1"/>
</dbReference>
<protein>
    <submittedName>
        <fullName evidence="2">Putative lipoprotein</fullName>
    </submittedName>
</protein>
<evidence type="ECO:0000313" key="2">
    <source>
        <dbReference type="EMBL" id="ALO28557.1"/>
    </source>
</evidence>
<dbReference type="EMBL" id="CP012031">
    <property type="protein sequence ID" value="ALO28557.1"/>
    <property type="molecule type" value="Genomic_DNA"/>
</dbReference>
<evidence type="ECO:0000313" key="3">
    <source>
        <dbReference type="Proteomes" id="UP000058857"/>
    </source>
</evidence>
<reference evidence="2 3" key="1">
    <citation type="journal article" date="2015" name="PLoS Negl. Trop. Dis.">
        <title>Distribution of Plasmids in Distinct Leptospira Pathogenic Species.</title>
        <authorList>
            <person name="Wang Y."/>
            <person name="Zhuang X."/>
            <person name="Zhong Y."/>
            <person name="Zhang C."/>
            <person name="Zhang Y."/>
            <person name="Zeng L."/>
            <person name="Zhu Y."/>
            <person name="He P."/>
            <person name="Dong K."/>
            <person name="Pal U."/>
            <person name="Guo X."/>
            <person name="Qin J."/>
        </authorList>
    </citation>
    <scope>NUCLEOTIDE SEQUENCE [LARGE SCALE GENOMIC DNA]</scope>
    <source>
        <strain evidence="2 3">56604</strain>
        <plasmid evidence="2">lbp1</plasmid>
        <plasmid evidence="3">Plasmid lbp1</plasmid>
    </source>
</reference>